<reference evidence="1" key="1">
    <citation type="submission" date="2023-10" db="EMBL/GenBank/DDBJ databases">
        <title>Genome assembly of Pristionchus species.</title>
        <authorList>
            <person name="Yoshida K."/>
            <person name="Sommer R.J."/>
        </authorList>
    </citation>
    <scope>NUCLEOTIDE SEQUENCE</scope>
    <source>
        <strain evidence="1">RS0144</strain>
    </source>
</reference>
<name>A0AAV5S6B2_9BILA</name>
<keyword evidence="5" id="KW-1185">Reference proteome</keyword>
<evidence type="ECO:0000313" key="4">
    <source>
        <dbReference type="EMBL" id="GMS99908.1"/>
    </source>
</evidence>
<dbReference type="EMBL" id="BTSX01000002">
    <property type="protein sequence ID" value="GMS86235.1"/>
    <property type="molecule type" value="Genomic_DNA"/>
</dbReference>
<evidence type="ECO:0000313" key="1">
    <source>
        <dbReference type="EMBL" id="GMS77853.1"/>
    </source>
</evidence>
<proteinExistence type="predicted"/>
<dbReference type="EMBL" id="BTSX01000005">
    <property type="protein sequence ID" value="GMS99908.1"/>
    <property type="molecule type" value="Genomic_DNA"/>
</dbReference>
<feature type="non-terminal residue" evidence="1">
    <location>
        <position position="1"/>
    </location>
</feature>
<comment type="caution">
    <text evidence="1">The sequence shown here is derived from an EMBL/GenBank/DDBJ whole genome shotgun (WGS) entry which is preliminary data.</text>
</comment>
<feature type="non-terminal residue" evidence="1">
    <location>
        <position position="72"/>
    </location>
</feature>
<dbReference type="EMBL" id="BTSX01000001">
    <property type="protein sequence ID" value="GMS77853.1"/>
    <property type="molecule type" value="Genomic_DNA"/>
</dbReference>
<protein>
    <recommendedName>
        <fullName evidence="6">Ribosomal protein</fullName>
    </recommendedName>
</protein>
<dbReference type="Proteomes" id="UP001432027">
    <property type="component" value="Unassembled WGS sequence"/>
</dbReference>
<dbReference type="AlphaFoldDB" id="A0AAV5S6B2"/>
<evidence type="ECO:0008006" key="6">
    <source>
        <dbReference type="Google" id="ProtNLM"/>
    </source>
</evidence>
<organism evidence="1 5">
    <name type="scientific">Pristionchus entomophagus</name>
    <dbReference type="NCBI Taxonomy" id="358040"/>
    <lineage>
        <taxon>Eukaryota</taxon>
        <taxon>Metazoa</taxon>
        <taxon>Ecdysozoa</taxon>
        <taxon>Nematoda</taxon>
        <taxon>Chromadorea</taxon>
        <taxon>Rhabditida</taxon>
        <taxon>Rhabditina</taxon>
        <taxon>Diplogasteromorpha</taxon>
        <taxon>Diplogasteroidea</taxon>
        <taxon>Neodiplogasteridae</taxon>
        <taxon>Pristionchus</taxon>
    </lineage>
</organism>
<dbReference type="EMBL" id="BTSX01000004">
    <property type="protein sequence ID" value="GMS97893.1"/>
    <property type="molecule type" value="Genomic_DNA"/>
</dbReference>
<sequence length="72" mass="8972">SSRNLVLCDSIRESKIQSERRSFHVKERAVRFRWSLQKERSFVRPTKLRNFMMNWKWEKYLEICFLFSRADN</sequence>
<accession>A0AAV5S6B2</accession>
<gene>
    <name evidence="3" type="ORF">PENTCL1PPCAC_20068</name>
    <name evidence="4" type="ORF">PENTCL1PPCAC_22083</name>
    <name evidence="1" type="ORF">PENTCL1PPCAC_28</name>
    <name evidence="2" type="ORF">PENTCL1PPCAC_8410</name>
</gene>
<evidence type="ECO:0000313" key="3">
    <source>
        <dbReference type="EMBL" id="GMS97893.1"/>
    </source>
</evidence>
<evidence type="ECO:0000313" key="5">
    <source>
        <dbReference type="Proteomes" id="UP001432027"/>
    </source>
</evidence>
<evidence type="ECO:0000313" key="2">
    <source>
        <dbReference type="EMBL" id="GMS86235.1"/>
    </source>
</evidence>